<proteinExistence type="predicted"/>
<accession>A5B0D0</accession>
<gene>
    <name evidence="2" type="ORF">VITISV_016814</name>
</gene>
<evidence type="ECO:0000259" key="1">
    <source>
        <dbReference type="Pfam" id="PF07727"/>
    </source>
</evidence>
<name>A5B0D0_VITVI</name>
<dbReference type="Pfam" id="PF07727">
    <property type="entry name" value="RVT_2"/>
    <property type="match status" value="1"/>
</dbReference>
<dbReference type="InterPro" id="IPR013103">
    <property type="entry name" value="RVT_2"/>
</dbReference>
<feature type="domain" description="Reverse transcriptase Ty1/copia-type" evidence="1">
    <location>
        <begin position="1"/>
        <end position="58"/>
    </location>
</feature>
<dbReference type="AlphaFoldDB" id="A5B0D0"/>
<protein>
    <recommendedName>
        <fullName evidence="1">Reverse transcriptase Ty1/copia-type domain-containing protein</fullName>
    </recommendedName>
</protein>
<sequence>MLKAKFEMKDLGLAKRILGMEIERDRSKRVLRLSQKSYISKVLSKFEMNNVKTLVVPFSTNEAEYMAMTKAVNETIWLKGIIEELAMYKCRVVVYCDNQSAIQLSKIQFFHERSKHIDVRLHFVRDIIAIGEIGVGKIPTKDNPSDMLTKSLNMTKFKHYLNLSTWETAKDFPLGKVLRPEGSSDTCQLNRLSRWSFVEFANYQVTRLLTKLN</sequence>
<dbReference type="PANTHER" id="PTHR11439:SF491">
    <property type="entry name" value="INTEGRASE CATALYTIC DOMAIN-CONTAINING PROTEIN"/>
    <property type="match status" value="1"/>
</dbReference>
<organism evidence="2">
    <name type="scientific">Vitis vinifera</name>
    <name type="common">Grape</name>
    <dbReference type="NCBI Taxonomy" id="29760"/>
    <lineage>
        <taxon>Eukaryota</taxon>
        <taxon>Viridiplantae</taxon>
        <taxon>Streptophyta</taxon>
        <taxon>Embryophyta</taxon>
        <taxon>Tracheophyta</taxon>
        <taxon>Spermatophyta</taxon>
        <taxon>Magnoliopsida</taxon>
        <taxon>eudicotyledons</taxon>
        <taxon>Gunneridae</taxon>
        <taxon>Pentapetalae</taxon>
        <taxon>rosids</taxon>
        <taxon>Vitales</taxon>
        <taxon>Vitaceae</taxon>
        <taxon>Viteae</taxon>
        <taxon>Vitis</taxon>
    </lineage>
</organism>
<dbReference type="CDD" id="cd09272">
    <property type="entry name" value="RNase_HI_RT_Ty1"/>
    <property type="match status" value="1"/>
</dbReference>
<reference evidence="2" key="1">
    <citation type="journal article" date="2007" name="PLoS ONE">
        <title>The first genome sequence of an elite grapevine cultivar (Pinot noir Vitis vinifera L.): coping with a highly heterozygous genome.</title>
        <authorList>
            <person name="Velasco R."/>
            <person name="Zharkikh A."/>
            <person name="Troggio M."/>
            <person name="Cartwright D.A."/>
            <person name="Cestaro A."/>
            <person name="Pruss D."/>
            <person name="Pindo M."/>
            <person name="FitzGerald L.M."/>
            <person name="Vezzulli S."/>
            <person name="Reid J."/>
            <person name="Malacarne G."/>
            <person name="Iliev D."/>
            <person name="Coppola G."/>
            <person name="Wardell B."/>
            <person name="Micheletti D."/>
            <person name="Macalma T."/>
            <person name="Facci M."/>
            <person name="Mitchell J.T."/>
            <person name="Perazzolli M."/>
            <person name="Eldredge G."/>
            <person name="Gatto P."/>
            <person name="Oyzerski R."/>
            <person name="Moretto M."/>
            <person name="Gutin N."/>
            <person name="Stefanini M."/>
            <person name="Chen Y."/>
            <person name="Segala C."/>
            <person name="Davenport C."/>
            <person name="Dematte L."/>
            <person name="Mraz A."/>
            <person name="Battilana J."/>
            <person name="Stormo K."/>
            <person name="Costa F."/>
            <person name="Tao Q."/>
            <person name="Si-Ammour A."/>
            <person name="Harkins T."/>
            <person name="Lackey A."/>
            <person name="Perbost C."/>
            <person name="Taillon B."/>
            <person name="Stella A."/>
            <person name="Solovyev V."/>
            <person name="Fawcett J.A."/>
            <person name="Sterck L."/>
            <person name="Vandepoele K."/>
            <person name="Grando S.M."/>
            <person name="Toppo S."/>
            <person name="Moser C."/>
            <person name="Lanchbury J."/>
            <person name="Bogden R."/>
            <person name="Skolnick M."/>
            <person name="Sgaramella V."/>
            <person name="Bhatnagar S.K."/>
            <person name="Fontana P."/>
            <person name="Gutin A."/>
            <person name="Van de Peer Y."/>
            <person name="Salamini F."/>
            <person name="Viola R."/>
        </authorList>
    </citation>
    <scope>NUCLEOTIDE SEQUENCE</scope>
</reference>
<evidence type="ECO:0000313" key="2">
    <source>
        <dbReference type="EMBL" id="CAN60798.1"/>
    </source>
</evidence>
<dbReference type="PANTHER" id="PTHR11439">
    <property type="entry name" value="GAG-POL-RELATED RETROTRANSPOSON"/>
    <property type="match status" value="1"/>
</dbReference>
<dbReference type="EMBL" id="AM442276">
    <property type="protein sequence ID" value="CAN60798.1"/>
    <property type="molecule type" value="Genomic_DNA"/>
</dbReference>